<evidence type="ECO:0000313" key="3">
    <source>
        <dbReference type="Proteomes" id="UP000076096"/>
    </source>
</evidence>
<accession>A0A143BSS4</accession>
<feature type="transmembrane region" description="Helical" evidence="1">
    <location>
        <begin position="27"/>
        <end position="52"/>
    </location>
</feature>
<gene>
    <name evidence="2" type="ORF">A4E84_01345</name>
</gene>
<evidence type="ECO:0000313" key="2">
    <source>
        <dbReference type="EMBL" id="AMW08297.1"/>
    </source>
</evidence>
<proteinExistence type="predicted"/>
<keyword evidence="1" id="KW-0812">Transmembrane</keyword>
<keyword evidence="1" id="KW-0472">Membrane</keyword>
<evidence type="ECO:0000256" key="1">
    <source>
        <dbReference type="SAM" id="Phobius"/>
    </source>
</evidence>
<keyword evidence="1" id="KW-1133">Transmembrane helix</keyword>
<dbReference type="EMBL" id="CP015098">
    <property type="protein sequence ID" value="AMW08297.1"/>
    <property type="molecule type" value="Genomic_DNA"/>
</dbReference>
<organism evidence="2 3">
    <name type="scientific">Streptomyces qaidamensis</name>
    <dbReference type="NCBI Taxonomy" id="1783515"/>
    <lineage>
        <taxon>Bacteria</taxon>
        <taxon>Bacillati</taxon>
        <taxon>Actinomycetota</taxon>
        <taxon>Actinomycetes</taxon>
        <taxon>Kitasatosporales</taxon>
        <taxon>Streptomycetaceae</taxon>
        <taxon>Streptomyces</taxon>
        <taxon>Streptomyces aurantiacus group</taxon>
    </lineage>
</organism>
<dbReference type="Proteomes" id="UP000076096">
    <property type="component" value="Chromosome"/>
</dbReference>
<dbReference type="KEGG" id="stsi:A4E84_01345"/>
<name>A0A143BSS4_9ACTN</name>
<dbReference type="AlphaFoldDB" id="A0A143BSS4"/>
<reference evidence="3" key="1">
    <citation type="submission" date="2016-04" db="EMBL/GenBank/DDBJ databases">
        <authorList>
            <person name="Zhang B."/>
        </authorList>
    </citation>
    <scope>NUCLEOTIDE SEQUENCE [LARGE SCALE GENOMIC DNA]</scope>
    <source>
        <strain evidence="3">S10</strain>
    </source>
</reference>
<keyword evidence="3" id="KW-1185">Reference proteome</keyword>
<feature type="transmembrane region" description="Helical" evidence="1">
    <location>
        <begin position="58"/>
        <end position="76"/>
    </location>
</feature>
<protein>
    <submittedName>
        <fullName evidence="2">Uncharacterized protein</fullName>
    </submittedName>
</protein>
<sequence>MRPEHCATRNHIEVWHARVLPCSAERIHLWVVLRGSLLPVLVWSGIACFVYFLYDPVVAIVLGGLFAVAFIVGFGLRRRARHSVRCSVYGALGGVLAKSMAGF</sequence>